<dbReference type="KEGG" id="vhl:BME96_06115"/>
<dbReference type="InterPro" id="IPR001647">
    <property type="entry name" value="HTH_TetR"/>
</dbReference>
<dbReference type="Gene3D" id="1.10.357.10">
    <property type="entry name" value="Tetracycline Repressor, domain 2"/>
    <property type="match status" value="1"/>
</dbReference>
<evidence type="ECO:0000256" key="2">
    <source>
        <dbReference type="ARBA" id="ARBA00023125"/>
    </source>
</evidence>
<dbReference type="GeneID" id="71513956"/>
<dbReference type="PANTHER" id="PTHR43479">
    <property type="entry name" value="ACREF/ENVCD OPERON REPRESSOR-RELATED"/>
    <property type="match status" value="1"/>
</dbReference>
<gene>
    <name evidence="5" type="ORF">BME96_06115</name>
</gene>
<feature type="domain" description="HTH tetR-type" evidence="4">
    <location>
        <begin position="10"/>
        <end position="70"/>
    </location>
</feature>
<dbReference type="InterPro" id="IPR050624">
    <property type="entry name" value="HTH-type_Tx_Regulator"/>
</dbReference>
<evidence type="ECO:0000256" key="3">
    <source>
        <dbReference type="PROSITE-ProRule" id="PRU00335"/>
    </source>
</evidence>
<dbReference type="PROSITE" id="PS50977">
    <property type="entry name" value="HTH_TETR_2"/>
    <property type="match status" value="1"/>
</dbReference>
<name>A0AAC9NKP1_VIRHA</name>
<evidence type="ECO:0000256" key="1">
    <source>
        <dbReference type="ARBA" id="ARBA00022491"/>
    </source>
</evidence>
<evidence type="ECO:0000313" key="5">
    <source>
        <dbReference type="EMBL" id="APC47771.1"/>
    </source>
</evidence>
<accession>A0AAC9NKP1</accession>
<dbReference type="GO" id="GO:0003677">
    <property type="term" value="F:DNA binding"/>
    <property type="evidence" value="ECO:0007669"/>
    <property type="project" value="UniProtKB-UniRule"/>
</dbReference>
<organism evidence="5 6">
    <name type="scientific">Virgibacillus halodenitrificans</name>
    <name type="common">Bacillus halodenitrificans</name>
    <dbReference type="NCBI Taxonomy" id="1482"/>
    <lineage>
        <taxon>Bacteria</taxon>
        <taxon>Bacillati</taxon>
        <taxon>Bacillota</taxon>
        <taxon>Bacilli</taxon>
        <taxon>Bacillales</taxon>
        <taxon>Bacillaceae</taxon>
        <taxon>Virgibacillus</taxon>
    </lineage>
</organism>
<evidence type="ECO:0000313" key="6">
    <source>
        <dbReference type="Proteomes" id="UP000182945"/>
    </source>
</evidence>
<dbReference type="Pfam" id="PF14278">
    <property type="entry name" value="TetR_C_8"/>
    <property type="match status" value="1"/>
</dbReference>
<dbReference type="Pfam" id="PF00440">
    <property type="entry name" value="TetR_N"/>
    <property type="match status" value="1"/>
</dbReference>
<protein>
    <recommendedName>
        <fullName evidence="4">HTH tetR-type domain-containing protein</fullName>
    </recommendedName>
</protein>
<dbReference type="InterPro" id="IPR009057">
    <property type="entry name" value="Homeodomain-like_sf"/>
</dbReference>
<dbReference type="InterPro" id="IPR039532">
    <property type="entry name" value="TetR_C_Firmicutes"/>
</dbReference>
<reference evidence="5 6" key="1">
    <citation type="submission" date="2016-11" db="EMBL/GenBank/DDBJ databases">
        <title>Complete genome sequencing of Virgibacillus halodenitrificans PDB-F2.</title>
        <authorList>
            <person name="Sun Z."/>
            <person name="Zhou Y."/>
            <person name="Li H."/>
        </authorList>
    </citation>
    <scope>NUCLEOTIDE SEQUENCE [LARGE SCALE GENOMIC DNA]</scope>
    <source>
        <strain evidence="5 6">PDB-F2</strain>
    </source>
</reference>
<dbReference type="RefSeq" id="WP_071648632.1">
    <property type="nucleotide sequence ID" value="NZ_CP017962.1"/>
</dbReference>
<keyword evidence="2 3" id="KW-0238">DNA-binding</keyword>
<dbReference type="AlphaFoldDB" id="A0AAC9NKP1"/>
<dbReference type="PANTHER" id="PTHR43479:SF7">
    <property type="entry name" value="TETR-FAMILY TRANSCRIPTIONAL REGULATOR"/>
    <property type="match status" value="1"/>
</dbReference>
<dbReference type="Proteomes" id="UP000182945">
    <property type="component" value="Chromosome"/>
</dbReference>
<feature type="DNA-binding region" description="H-T-H motif" evidence="3">
    <location>
        <begin position="33"/>
        <end position="52"/>
    </location>
</feature>
<sequence>MADHHKKMNENTKQRIETEFIKLLESEGFERISVKQIAVCASINRGTFYLHYIDKYDVMEHIQKRLLEGLSGLVEQVRPSEVLHALMSGNFYSPFLMVFEYIKNHGNEFRALLGDRGDPSFARKMKEIFGDILLNKFIQHYPGTNKWFPQYMTAFMTSSILGLIQEWLEHLEEQSVEEMARTHLEVIGFISNLKTMLKEGE</sequence>
<keyword evidence="1" id="KW-0678">Repressor</keyword>
<evidence type="ECO:0000259" key="4">
    <source>
        <dbReference type="PROSITE" id="PS50977"/>
    </source>
</evidence>
<dbReference type="EMBL" id="CP017962">
    <property type="protein sequence ID" value="APC47771.1"/>
    <property type="molecule type" value="Genomic_DNA"/>
</dbReference>
<dbReference type="SUPFAM" id="SSF46689">
    <property type="entry name" value="Homeodomain-like"/>
    <property type="match status" value="1"/>
</dbReference>
<proteinExistence type="predicted"/>